<dbReference type="AlphaFoldDB" id="A0A853CDE4"/>
<gene>
    <name evidence="2" type="ORF">GGQ55_002158</name>
</gene>
<dbReference type="CDD" id="cd06433">
    <property type="entry name" value="GT_2_WfgS_like"/>
    <property type="match status" value="1"/>
</dbReference>
<name>A0A853CDE4_9ACTN</name>
<dbReference type="Gene3D" id="3.90.550.10">
    <property type="entry name" value="Spore Coat Polysaccharide Biosynthesis Protein SpsA, Chain A"/>
    <property type="match status" value="1"/>
</dbReference>
<proteinExistence type="predicted"/>
<evidence type="ECO:0000313" key="3">
    <source>
        <dbReference type="Proteomes" id="UP000541969"/>
    </source>
</evidence>
<protein>
    <submittedName>
        <fullName evidence="2">Glycosyltransferase involved in cell wall biosynthesis</fullName>
    </submittedName>
</protein>
<dbReference type="InterPro" id="IPR029044">
    <property type="entry name" value="Nucleotide-diphossugar_trans"/>
</dbReference>
<sequence length="298" mass="32900">MTSAPEAGSATDTAFLTVLTPAFRAASFLPANLASVAGTGAQHVVMDGGSDDGTVPLLEAASSVVWRSEPDRGQSHALNKALAHADGTWVGWLNADEFYLPGVLEWVQERLRADDVDVLYGDWAEVDLEGRLLRLVANHGYSAEVLRRGSCYVPSCATFIRRELLEQVGGWREDIRTIMDWDLWLRLDAAGARFRYEPVVMSGFTRHPGQVTARFTELTRVEQDRMRSEFGIDLPAWRHLAARGRRIGRKLLNHGYVRETAARFFSGAPLTGQPGDPDVRKAVCRLNPELAARSVARG</sequence>
<dbReference type="GO" id="GO:0016740">
    <property type="term" value="F:transferase activity"/>
    <property type="evidence" value="ECO:0007669"/>
    <property type="project" value="UniProtKB-KW"/>
</dbReference>
<comment type="caution">
    <text evidence="2">The sequence shown here is derived from an EMBL/GenBank/DDBJ whole genome shotgun (WGS) entry which is preliminary data.</text>
</comment>
<organism evidence="2 3">
    <name type="scientific">Petropleomorpha daqingensis</name>
    <dbReference type="NCBI Taxonomy" id="2026353"/>
    <lineage>
        <taxon>Bacteria</taxon>
        <taxon>Bacillati</taxon>
        <taxon>Actinomycetota</taxon>
        <taxon>Actinomycetes</taxon>
        <taxon>Geodermatophilales</taxon>
        <taxon>Geodermatophilaceae</taxon>
        <taxon>Petropleomorpha</taxon>
    </lineage>
</organism>
<keyword evidence="3" id="KW-1185">Reference proteome</keyword>
<accession>A0A853CDE4</accession>
<dbReference type="PANTHER" id="PTHR43685:SF2">
    <property type="entry name" value="GLYCOSYLTRANSFERASE 2-LIKE DOMAIN-CONTAINING PROTEIN"/>
    <property type="match status" value="1"/>
</dbReference>
<dbReference type="RefSeq" id="WP_179716603.1">
    <property type="nucleotide sequence ID" value="NZ_JACBZT010000001.1"/>
</dbReference>
<keyword evidence="2" id="KW-0808">Transferase</keyword>
<dbReference type="InterPro" id="IPR050834">
    <property type="entry name" value="Glycosyltransf_2"/>
</dbReference>
<evidence type="ECO:0000313" key="2">
    <source>
        <dbReference type="EMBL" id="NYJ05880.1"/>
    </source>
</evidence>
<dbReference type="SUPFAM" id="SSF53448">
    <property type="entry name" value="Nucleotide-diphospho-sugar transferases"/>
    <property type="match status" value="1"/>
</dbReference>
<evidence type="ECO:0000259" key="1">
    <source>
        <dbReference type="Pfam" id="PF00535"/>
    </source>
</evidence>
<dbReference type="InterPro" id="IPR001173">
    <property type="entry name" value="Glyco_trans_2-like"/>
</dbReference>
<dbReference type="Proteomes" id="UP000541969">
    <property type="component" value="Unassembled WGS sequence"/>
</dbReference>
<dbReference type="Pfam" id="PF00535">
    <property type="entry name" value="Glycos_transf_2"/>
    <property type="match status" value="1"/>
</dbReference>
<dbReference type="EMBL" id="JACBZT010000001">
    <property type="protein sequence ID" value="NYJ05880.1"/>
    <property type="molecule type" value="Genomic_DNA"/>
</dbReference>
<feature type="domain" description="Glycosyltransferase 2-like" evidence="1">
    <location>
        <begin position="17"/>
        <end position="168"/>
    </location>
</feature>
<reference evidence="2 3" key="1">
    <citation type="submission" date="2020-07" db="EMBL/GenBank/DDBJ databases">
        <title>Sequencing the genomes of 1000 actinobacteria strains.</title>
        <authorList>
            <person name="Klenk H.-P."/>
        </authorList>
    </citation>
    <scope>NUCLEOTIDE SEQUENCE [LARGE SCALE GENOMIC DNA]</scope>
    <source>
        <strain evidence="2 3">DSM 104001</strain>
    </source>
</reference>
<dbReference type="PANTHER" id="PTHR43685">
    <property type="entry name" value="GLYCOSYLTRANSFERASE"/>
    <property type="match status" value="1"/>
</dbReference>